<reference evidence="1" key="1">
    <citation type="submission" date="2014-05" db="EMBL/GenBank/DDBJ databases">
        <authorList>
            <person name="Chronopoulou M."/>
        </authorList>
    </citation>
    <scope>NUCLEOTIDE SEQUENCE</scope>
    <source>
        <tissue evidence="1">Whole organism</tissue>
    </source>
</reference>
<proteinExistence type="predicted"/>
<evidence type="ECO:0000313" key="1">
    <source>
        <dbReference type="EMBL" id="CDW31424.1"/>
    </source>
</evidence>
<accession>A0A0K2TZJ6</accession>
<name>A0A0K2TZJ6_LEPSM</name>
<dbReference type="EMBL" id="HACA01014063">
    <property type="protein sequence ID" value="CDW31424.1"/>
    <property type="molecule type" value="Transcribed_RNA"/>
</dbReference>
<dbReference type="AlphaFoldDB" id="A0A0K2TZJ6"/>
<organism evidence="1">
    <name type="scientific">Lepeophtheirus salmonis</name>
    <name type="common">Salmon louse</name>
    <name type="synonym">Caligus salmonis</name>
    <dbReference type="NCBI Taxonomy" id="72036"/>
    <lineage>
        <taxon>Eukaryota</taxon>
        <taxon>Metazoa</taxon>
        <taxon>Ecdysozoa</taxon>
        <taxon>Arthropoda</taxon>
        <taxon>Crustacea</taxon>
        <taxon>Multicrustacea</taxon>
        <taxon>Hexanauplia</taxon>
        <taxon>Copepoda</taxon>
        <taxon>Siphonostomatoida</taxon>
        <taxon>Caligidae</taxon>
        <taxon>Lepeophtheirus</taxon>
    </lineage>
</organism>
<sequence length="31" mass="3611">MLYVVNIICLSESKAFIHVDQRAAFSENKKR</sequence>
<protein>
    <submittedName>
        <fullName evidence="1">Uncharacterized protein</fullName>
    </submittedName>
</protein>